<dbReference type="EMBL" id="BPLR01017453">
    <property type="protein sequence ID" value="GIY91744.1"/>
    <property type="molecule type" value="Genomic_DNA"/>
</dbReference>
<accession>A0AAV4XD80</accession>
<proteinExistence type="predicted"/>
<gene>
    <name evidence="2" type="ORF">CEXT_273991</name>
</gene>
<protein>
    <submittedName>
        <fullName evidence="2">Uncharacterized protein</fullName>
    </submittedName>
</protein>
<reference evidence="2 3" key="1">
    <citation type="submission" date="2021-06" db="EMBL/GenBank/DDBJ databases">
        <title>Caerostris extrusa draft genome.</title>
        <authorList>
            <person name="Kono N."/>
            <person name="Arakawa K."/>
        </authorList>
    </citation>
    <scope>NUCLEOTIDE SEQUENCE [LARGE SCALE GENOMIC DNA]</scope>
</reference>
<evidence type="ECO:0000256" key="1">
    <source>
        <dbReference type="SAM" id="MobiDB-lite"/>
    </source>
</evidence>
<dbReference type="AlphaFoldDB" id="A0AAV4XD80"/>
<sequence>MHSFGKKSKKRHSPENRIFNRRNGLQIIQLENCRFKASTLTRMTFSSKTGSSIEEMGFRSFSWNAEKNCDSVSRRDTFKKKTA</sequence>
<organism evidence="2 3">
    <name type="scientific">Caerostris extrusa</name>
    <name type="common">Bark spider</name>
    <name type="synonym">Caerostris bankana</name>
    <dbReference type="NCBI Taxonomy" id="172846"/>
    <lineage>
        <taxon>Eukaryota</taxon>
        <taxon>Metazoa</taxon>
        <taxon>Ecdysozoa</taxon>
        <taxon>Arthropoda</taxon>
        <taxon>Chelicerata</taxon>
        <taxon>Arachnida</taxon>
        <taxon>Araneae</taxon>
        <taxon>Araneomorphae</taxon>
        <taxon>Entelegynae</taxon>
        <taxon>Araneoidea</taxon>
        <taxon>Araneidae</taxon>
        <taxon>Caerostris</taxon>
    </lineage>
</organism>
<evidence type="ECO:0000313" key="3">
    <source>
        <dbReference type="Proteomes" id="UP001054945"/>
    </source>
</evidence>
<feature type="region of interest" description="Disordered" evidence="1">
    <location>
        <begin position="1"/>
        <end position="21"/>
    </location>
</feature>
<keyword evidence="3" id="KW-1185">Reference proteome</keyword>
<evidence type="ECO:0000313" key="2">
    <source>
        <dbReference type="EMBL" id="GIY91744.1"/>
    </source>
</evidence>
<feature type="compositionally biased region" description="Basic residues" evidence="1">
    <location>
        <begin position="1"/>
        <end position="12"/>
    </location>
</feature>
<comment type="caution">
    <text evidence="2">The sequence shown here is derived from an EMBL/GenBank/DDBJ whole genome shotgun (WGS) entry which is preliminary data.</text>
</comment>
<name>A0AAV4XD80_CAEEX</name>
<dbReference type="Proteomes" id="UP001054945">
    <property type="component" value="Unassembled WGS sequence"/>
</dbReference>